<dbReference type="EMBL" id="PYFT01000001">
    <property type="protein sequence ID" value="PSR54524.1"/>
    <property type="molecule type" value="Genomic_DNA"/>
</dbReference>
<accession>A0A2T2YG96</accession>
<dbReference type="OrthoDB" id="9762903at2"/>
<dbReference type="GO" id="GO:0009279">
    <property type="term" value="C:cell outer membrane"/>
    <property type="evidence" value="ECO:0007669"/>
    <property type="project" value="TreeGrafter"/>
</dbReference>
<evidence type="ECO:0000313" key="3">
    <source>
        <dbReference type="EMBL" id="PSR54524.1"/>
    </source>
</evidence>
<evidence type="ECO:0000313" key="4">
    <source>
        <dbReference type="Proteomes" id="UP000240357"/>
    </source>
</evidence>
<dbReference type="Pfam" id="PF07715">
    <property type="entry name" value="Plug"/>
    <property type="match status" value="1"/>
</dbReference>
<dbReference type="SUPFAM" id="SSF56935">
    <property type="entry name" value="Porins"/>
    <property type="match status" value="1"/>
</dbReference>
<dbReference type="Gene3D" id="2.170.130.10">
    <property type="entry name" value="TonB-dependent receptor, plug domain"/>
    <property type="match status" value="1"/>
</dbReference>
<dbReference type="GO" id="GO:0015344">
    <property type="term" value="F:siderophore uptake transmembrane transporter activity"/>
    <property type="evidence" value="ECO:0007669"/>
    <property type="project" value="TreeGrafter"/>
</dbReference>
<organism evidence="3 4">
    <name type="scientific">Adhaeribacter arboris</name>
    <dbReference type="NCBI Taxonomy" id="2072846"/>
    <lineage>
        <taxon>Bacteria</taxon>
        <taxon>Pseudomonadati</taxon>
        <taxon>Bacteroidota</taxon>
        <taxon>Cytophagia</taxon>
        <taxon>Cytophagales</taxon>
        <taxon>Hymenobacteraceae</taxon>
        <taxon>Adhaeribacter</taxon>
    </lineage>
</organism>
<dbReference type="InterPro" id="IPR012910">
    <property type="entry name" value="Plug_dom"/>
</dbReference>
<dbReference type="AlphaFoldDB" id="A0A2T2YG96"/>
<dbReference type="RefSeq" id="WP_106930263.1">
    <property type="nucleotide sequence ID" value="NZ_PYFT01000001.1"/>
</dbReference>
<reference evidence="3 4" key="1">
    <citation type="submission" date="2018-03" db="EMBL/GenBank/DDBJ databases">
        <title>Adhaeribacter sp. HMF7605 Genome sequencing and assembly.</title>
        <authorList>
            <person name="Kang H."/>
            <person name="Kang J."/>
            <person name="Cha I."/>
            <person name="Kim H."/>
            <person name="Joh K."/>
        </authorList>
    </citation>
    <scope>NUCLEOTIDE SEQUENCE [LARGE SCALE GENOMIC DNA]</scope>
    <source>
        <strain evidence="3 4">HMF7605</strain>
    </source>
</reference>
<keyword evidence="1" id="KW-0732">Signal</keyword>
<dbReference type="InterPro" id="IPR037066">
    <property type="entry name" value="Plug_dom_sf"/>
</dbReference>
<sequence length="345" mass="38686">MRVIKILLFLMVALFHQGVKGQAIGDTLIGGNLPEVQVTAQHYLRYTIGSRTTQLDSAYLQINNAATLADVLQSRSPIYLKSYGNGMLSTISFRGTSASQTAVLWNGFNINLPTLGQTDFSQIPVTAVQAVQLQHGSGSANFGTGAIGGTVLLSSQANWQPGWQFRAQQDFGSFGYNFRQLAGKFSSKKVSVETSFYRRLAENNFEFKNTTQFGAPVQRQENASINQWGLTTNLNLRLNSRNIVAIRNWFTNNNDQSQPNMVAANTHARLANRNWRLMGEWTNHAKMARTIVRAAYFSDYMRYRDDNTFSETQVNTYQAQAEHSFTLAKKLTLTQAVIFNILRPR</sequence>
<dbReference type="PANTHER" id="PTHR30069">
    <property type="entry name" value="TONB-DEPENDENT OUTER MEMBRANE RECEPTOR"/>
    <property type="match status" value="1"/>
</dbReference>
<evidence type="ECO:0000256" key="1">
    <source>
        <dbReference type="ARBA" id="ARBA00022729"/>
    </source>
</evidence>
<comment type="caution">
    <text evidence="3">The sequence shown here is derived from an EMBL/GenBank/DDBJ whole genome shotgun (WGS) entry which is preliminary data.</text>
</comment>
<evidence type="ECO:0000259" key="2">
    <source>
        <dbReference type="Pfam" id="PF07715"/>
    </source>
</evidence>
<dbReference type="InterPro" id="IPR039426">
    <property type="entry name" value="TonB-dep_rcpt-like"/>
</dbReference>
<keyword evidence="4" id="KW-1185">Reference proteome</keyword>
<feature type="domain" description="TonB-dependent receptor plug" evidence="2">
    <location>
        <begin position="50"/>
        <end position="150"/>
    </location>
</feature>
<dbReference type="PANTHER" id="PTHR30069:SF29">
    <property type="entry name" value="HEMOGLOBIN AND HEMOGLOBIN-HAPTOGLOBIN-BINDING PROTEIN 1-RELATED"/>
    <property type="match status" value="1"/>
</dbReference>
<dbReference type="Proteomes" id="UP000240357">
    <property type="component" value="Unassembled WGS sequence"/>
</dbReference>
<dbReference type="GO" id="GO:0044718">
    <property type="term" value="P:siderophore transmembrane transport"/>
    <property type="evidence" value="ECO:0007669"/>
    <property type="project" value="TreeGrafter"/>
</dbReference>
<gene>
    <name evidence="3" type="ORF">AHMF7605_13890</name>
</gene>
<proteinExistence type="predicted"/>
<name>A0A2T2YG96_9BACT</name>
<protein>
    <recommendedName>
        <fullName evidence="2">TonB-dependent receptor plug domain-containing protein</fullName>
    </recommendedName>
</protein>